<dbReference type="PANTHER" id="PTHR43668:SF4">
    <property type="entry name" value="ALLANTOINASE"/>
    <property type="match status" value="1"/>
</dbReference>
<dbReference type="GO" id="GO:0005737">
    <property type="term" value="C:cytoplasm"/>
    <property type="evidence" value="ECO:0007669"/>
    <property type="project" value="TreeGrafter"/>
</dbReference>
<keyword evidence="4 7" id="KW-0479">Metal-binding</keyword>
<dbReference type="Proteomes" id="UP000247459">
    <property type="component" value="Unassembled WGS sequence"/>
</dbReference>
<dbReference type="UniPathway" id="UPA00395">
    <property type="reaction ID" value="UER00653"/>
</dbReference>
<keyword evidence="6 7" id="KW-0862">Zinc</keyword>
<dbReference type="GO" id="GO:0004038">
    <property type="term" value="F:allantoinase activity"/>
    <property type="evidence" value="ECO:0007669"/>
    <property type="project" value="UniProtKB-UniRule"/>
</dbReference>
<evidence type="ECO:0000256" key="4">
    <source>
        <dbReference type="ARBA" id="ARBA00022723"/>
    </source>
</evidence>
<feature type="binding site" description="via carbamate group" evidence="7">
    <location>
        <position position="151"/>
    </location>
    <ligand>
        <name>Zn(2+)</name>
        <dbReference type="ChEBI" id="CHEBI:29105"/>
        <label>2</label>
    </ligand>
</feature>
<feature type="binding site" evidence="7">
    <location>
        <position position="64"/>
    </location>
    <ligand>
        <name>Zn(2+)</name>
        <dbReference type="ChEBI" id="CHEBI:29105"/>
        <label>1</label>
    </ligand>
</feature>
<comment type="subunit">
    <text evidence="2 7">Homotetramer.</text>
</comment>
<dbReference type="InterPro" id="IPR032466">
    <property type="entry name" value="Metal_Hydrolase"/>
</dbReference>
<feature type="binding site" description="via carbamate group" evidence="7">
    <location>
        <position position="151"/>
    </location>
    <ligand>
        <name>Zn(2+)</name>
        <dbReference type="ChEBI" id="CHEBI:29105"/>
        <label>1</label>
    </ligand>
</feature>
<comment type="catalytic activity">
    <reaction evidence="7">
        <text>(S)-allantoin + H2O = allantoate + H(+)</text>
        <dbReference type="Rhea" id="RHEA:17029"/>
        <dbReference type="ChEBI" id="CHEBI:15377"/>
        <dbReference type="ChEBI" id="CHEBI:15378"/>
        <dbReference type="ChEBI" id="CHEBI:15678"/>
        <dbReference type="ChEBI" id="CHEBI:17536"/>
        <dbReference type="EC" id="3.5.2.5"/>
    </reaction>
</comment>
<dbReference type="AlphaFoldDB" id="A0A2W0C9N9"/>
<comment type="caution">
    <text evidence="9">The sequence shown here is derived from an EMBL/GenBank/DDBJ whole genome shotgun (WGS) entry which is preliminary data.</text>
</comment>
<feature type="binding site" evidence="7">
    <location>
        <position position="66"/>
    </location>
    <ligand>
        <name>Zn(2+)</name>
        <dbReference type="ChEBI" id="CHEBI:29105"/>
        <label>1</label>
    </ligand>
</feature>
<dbReference type="SUPFAM" id="SSF51338">
    <property type="entry name" value="Composite domain of metallo-dependent hydrolases"/>
    <property type="match status" value="1"/>
</dbReference>
<name>A0A2W0C9N9_9BACL</name>
<dbReference type="Gene3D" id="3.20.20.140">
    <property type="entry name" value="Metal-dependent hydrolases"/>
    <property type="match status" value="1"/>
</dbReference>
<proteinExistence type="inferred from homology"/>
<comment type="similarity">
    <text evidence="1">Belongs to the metallo-dependent hydrolases superfamily. Hydantoinase/dihydropyrimidinase family.</text>
</comment>
<dbReference type="Gene3D" id="2.30.40.10">
    <property type="entry name" value="Urease, subunit C, domain 1"/>
    <property type="match status" value="1"/>
</dbReference>
<dbReference type="NCBIfam" id="TIGR03178">
    <property type="entry name" value="allantoinase"/>
    <property type="match status" value="1"/>
</dbReference>
<dbReference type="GO" id="GO:0006145">
    <property type="term" value="P:purine nucleobase catabolic process"/>
    <property type="evidence" value="ECO:0007669"/>
    <property type="project" value="TreeGrafter"/>
</dbReference>
<sequence>MKSATSHDLVITGGTIVTEAAVERKDIGIRNGLIAEIADNMDPSGAQIINAHGLTVMPGVIDTHVHFNEPGLESWEGFQTGSAALAAGGGTCFLDMPLNAVPPTITVRALQQKRDRAAGKTYADYGFWGGLMPGYLQELPLLADAGVIGFKAFMSSPGDKDKAGFRRSDDETLREGMRMIAETGKLLALHAEHEPTIARLTREARRLGRFDPASYTASRPIEAEVEAVETALRYAAESGCRLHFVHISSESAAKRIREARLAGVDVTLETCPHYLCLTDNDFAVMGAVAKCAPPLRNAEEQGKLWDRLQGGWFDFLSSDHSPCPAGMKTGDDMFETWGGIAGVQSTLELMLDEGYLKRGVPLPMLARLLSGAPAERFGLDQAKGRIALNCDADLALVDLNAPYTLKASDLYQKHRHSPYIGRSFGCKVKMTLLRGQLTYSEGSPFPNRGTGREFSIVCPGEVNISS</sequence>
<evidence type="ECO:0000256" key="7">
    <source>
        <dbReference type="HAMAP-Rule" id="MF_01645"/>
    </source>
</evidence>
<dbReference type="EMBL" id="PRLG01000039">
    <property type="protein sequence ID" value="PYY25065.1"/>
    <property type="molecule type" value="Genomic_DNA"/>
</dbReference>
<evidence type="ECO:0000313" key="9">
    <source>
        <dbReference type="EMBL" id="PYY25065.1"/>
    </source>
</evidence>
<dbReference type="InterPro" id="IPR017593">
    <property type="entry name" value="Allantoinase"/>
</dbReference>
<feature type="binding site" evidence="7">
    <location>
        <position position="246"/>
    </location>
    <ligand>
        <name>Zn(2+)</name>
        <dbReference type="ChEBI" id="CHEBI:29105"/>
        <label>2</label>
    </ligand>
</feature>
<dbReference type="GO" id="GO:0000256">
    <property type="term" value="P:allantoin catabolic process"/>
    <property type="evidence" value="ECO:0007669"/>
    <property type="project" value="UniProtKB-UniRule"/>
</dbReference>
<reference evidence="9 10" key="1">
    <citation type="submission" date="2018-01" db="EMBL/GenBank/DDBJ databases">
        <title>Genome sequence of the PGP bacterium Paenibacillus illinoisensis E3.</title>
        <authorList>
            <person name="Rolli E."/>
            <person name="Marasco R."/>
            <person name="Bessem C."/>
            <person name="Michoud G."/>
            <person name="Gaiarsa S."/>
            <person name="Borin S."/>
            <person name="Daffonchio D."/>
        </authorList>
    </citation>
    <scope>NUCLEOTIDE SEQUENCE [LARGE SCALE GENOMIC DNA]</scope>
    <source>
        <strain evidence="9 10">E3</strain>
    </source>
</reference>
<dbReference type="HAMAP" id="MF_01645">
    <property type="entry name" value="Hydantoinase"/>
    <property type="match status" value="1"/>
</dbReference>
<comment type="similarity">
    <text evidence="7">Belongs to the metallo-dependent hydrolases superfamily. Allantoinase family.</text>
</comment>
<keyword evidence="5 7" id="KW-0378">Hydrolase</keyword>
<keyword evidence="3 7" id="KW-0659">Purine metabolism</keyword>
<accession>A0A2W0C9N9</accession>
<organism evidence="9 10">
    <name type="scientific">Paenibacillus illinoisensis</name>
    <dbReference type="NCBI Taxonomy" id="59845"/>
    <lineage>
        <taxon>Bacteria</taxon>
        <taxon>Bacillati</taxon>
        <taxon>Bacillota</taxon>
        <taxon>Bacilli</taxon>
        <taxon>Bacillales</taxon>
        <taxon>Paenibacillaceae</taxon>
        <taxon>Paenibacillus</taxon>
    </lineage>
</organism>
<gene>
    <name evidence="7" type="primary">allB</name>
    <name evidence="9" type="ORF">PIL02S_06659</name>
</gene>
<evidence type="ECO:0000256" key="3">
    <source>
        <dbReference type="ARBA" id="ARBA00022631"/>
    </source>
</evidence>
<feature type="domain" description="Amidohydrolase-related" evidence="8">
    <location>
        <begin position="55"/>
        <end position="437"/>
    </location>
</feature>
<dbReference type="GO" id="GO:0008270">
    <property type="term" value="F:zinc ion binding"/>
    <property type="evidence" value="ECO:0007669"/>
    <property type="project" value="InterPro"/>
</dbReference>
<feature type="binding site" evidence="7">
    <location>
        <position position="190"/>
    </location>
    <ligand>
        <name>Zn(2+)</name>
        <dbReference type="ChEBI" id="CHEBI:29105"/>
        <label>2</label>
    </ligand>
</feature>
<feature type="binding site" evidence="7">
    <location>
        <position position="319"/>
    </location>
    <ligand>
        <name>Zn(2+)</name>
        <dbReference type="ChEBI" id="CHEBI:29105"/>
        <label>1</label>
    </ligand>
</feature>
<evidence type="ECO:0000256" key="6">
    <source>
        <dbReference type="ARBA" id="ARBA00022833"/>
    </source>
</evidence>
<dbReference type="Pfam" id="PF01979">
    <property type="entry name" value="Amidohydro_1"/>
    <property type="match status" value="1"/>
</dbReference>
<evidence type="ECO:0000313" key="10">
    <source>
        <dbReference type="Proteomes" id="UP000247459"/>
    </source>
</evidence>
<dbReference type="InterPro" id="IPR047604">
    <property type="entry name" value="Allantoinase_bact"/>
</dbReference>
<dbReference type="EC" id="3.5.2.5" evidence="7"/>
<dbReference type="RefSeq" id="WP_181429998.1">
    <property type="nucleotide sequence ID" value="NZ_PRLG01000039.1"/>
</dbReference>
<dbReference type="InterPro" id="IPR006680">
    <property type="entry name" value="Amidohydro-rel"/>
</dbReference>
<protein>
    <recommendedName>
        <fullName evidence="7">Allantoinase</fullName>
        <ecNumber evidence="7">3.5.2.5</ecNumber>
    </recommendedName>
    <alternativeName>
        <fullName evidence="7">Allantoin-utilizing enzyme</fullName>
    </alternativeName>
</protein>
<dbReference type="InterPro" id="IPR050138">
    <property type="entry name" value="DHOase/Allantoinase_Hydrolase"/>
</dbReference>
<dbReference type="PANTHER" id="PTHR43668">
    <property type="entry name" value="ALLANTOINASE"/>
    <property type="match status" value="1"/>
</dbReference>
<evidence type="ECO:0000256" key="5">
    <source>
        <dbReference type="ARBA" id="ARBA00022801"/>
    </source>
</evidence>
<comment type="pathway">
    <text evidence="7">Nitrogen metabolism; (S)-allantoin degradation; allantoate from (S)-allantoin: step 1/1.</text>
</comment>
<comment type="PTM">
    <text evidence="7">Carboxylation allows a single lysine to coordinate two zinc ions.</text>
</comment>
<evidence type="ECO:0000259" key="8">
    <source>
        <dbReference type="Pfam" id="PF01979"/>
    </source>
</evidence>
<comment type="cofactor">
    <cofactor evidence="7">
        <name>Zn(2+)</name>
        <dbReference type="ChEBI" id="CHEBI:29105"/>
    </cofactor>
    <text evidence="7">Binds 2 Zn(2+) ions per subunit.</text>
</comment>
<dbReference type="GO" id="GO:0050897">
    <property type="term" value="F:cobalt ion binding"/>
    <property type="evidence" value="ECO:0007669"/>
    <property type="project" value="InterPro"/>
</dbReference>
<dbReference type="InterPro" id="IPR011059">
    <property type="entry name" value="Metal-dep_hydrolase_composite"/>
</dbReference>
<comment type="function">
    <text evidence="7">Catalyzes the conversion of allantoin (5-ureidohydantoin) to allantoic acid by hydrolytic cleavage of the five-member hydantoin ring.</text>
</comment>
<feature type="modified residue" description="N6-carboxylysine" evidence="7">
    <location>
        <position position="151"/>
    </location>
</feature>
<dbReference type="FunFam" id="3.20.20.140:FF:000174">
    <property type="entry name" value="Dihydropyrimidinase-related protein 2"/>
    <property type="match status" value="1"/>
</dbReference>
<evidence type="ECO:0000256" key="1">
    <source>
        <dbReference type="ARBA" id="ARBA00008829"/>
    </source>
</evidence>
<evidence type="ECO:0000256" key="2">
    <source>
        <dbReference type="ARBA" id="ARBA00011881"/>
    </source>
</evidence>
<dbReference type="SUPFAM" id="SSF51556">
    <property type="entry name" value="Metallo-dependent hydrolases"/>
    <property type="match status" value="1"/>
</dbReference>